<feature type="chain" id="PRO_5023918582" description="Secreted protein" evidence="1">
    <location>
        <begin position="26"/>
        <end position="133"/>
    </location>
</feature>
<reference evidence="2 3" key="1">
    <citation type="submission" date="2019-09" db="EMBL/GenBank/DDBJ databases">
        <title>Draft genome of the ectomycorrhizal ascomycete Sphaerosporella brunnea.</title>
        <authorList>
            <consortium name="DOE Joint Genome Institute"/>
            <person name="Benucci G.M."/>
            <person name="Marozzi G."/>
            <person name="Antonielli L."/>
            <person name="Sanchez S."/>
            <person name="Marco P."/>
            <person name="Wang X."/>
            <person name="Falini L.B."/>
            <person name="Barry K."/>
            <person name="Haridas S."/>
            <person name="Lipzen A."/>
            <person name="Labutti K."/>
            <person name="Grigoriev I.V."/>
            <person name="Murat C."/>
            <person name="Martin F."/>
            <person name="Albertini E."/>
            <person name="Donnini D."/>
            <person name="Bonito G."/>
        </authorList>
    </citation>
    <scope>NUCLEOTIDE SEQUENCE [LARGE SCALE GENOMIC DNA]</scope>
    <source>
        <strain evidence="2 3">Sb_GMNB300</strain>
    </source>
</reference>
<feature type="signal peptide" evidence="1">
    <location>
        <begin position="1"/>
        <end position="25"/>
    </location>
</feature>
<dbReference type="Proteomes" id="UP000326924">
    <property type="component" value="Unassembled WGS sequence"/>
</dbReference>
<keyword evidence="3" id="KW-1185">Reference proteome</keyword>
<gene>
    <name evidence="2" type="ORF">FN846DRAFT_954537</name>
</gene>
<proteinExistence type="predicted"/>
<name>A0A5J5EV19_9PEZI</name>
<organism evidence="2 3">
    <name type="scientific">Sphaerosporella brunnea</name>
    <dbReference type="NCBI Taxonomy" id="1250544"/>
    <lineage>
        <taxon>Eukaryota</taxon>
        <taxon>Fungi</taxon>
        <taxon>Dikarya</taxon>
        <taxon>Ascomycota</taxon>
        <taxon>Pezizomycotina</taxon>
        <taxon>Pezizomycetes</taxon>
        <taxon>Pezizales</taxon>
        <taxon>Pyronemataceae</taxon>
        <taxon>Sphaerosporella</taxon>
    </lineage>
</organism>
<sequence>MRALSAPPILCDIFFLLLPKQAAGGQRFDAREQLRLASSSSLRIRSGCFPGGDGSVAAGLAFLDSRPPVKTWGMYVAGRGSCGITYVAQLWSGTITVTNTTTTTAFEGGHSVRSDAASQPQQTAHWLGGSWVC</sequence>
<dbReference type="AlphaFoldDB" id="A0A5J5EV19"/>
<dbReference type="EMBL" id="VXIS01000122">
    <property type="protein sequence ID" value="KAA8903100.1"/>
    <property type="molecule type" value="Genomic_DNA"/>
</dbReference>
<protein>
    <recommendedName>
        <fullName evidence="4">Secreted protein</fullName>
    </recommendedName>
</protein>
<comment type="caution">
    <text evidence="2">The sequence shown here is derived from an EMBL/GenBank/DDBJ whole genome shotgun (WGS) entry which is preliminary data.</text>
</comment>
<evidence type="ECO:0000313" key="2">
    <source>
        <dbReference type="EMBL" id="KAA8903100.1"/>
    </source>
</evidence>
<dbReference type="InParanoid" id="A0A5J5EV19"/>
<evidence type="ECO:0008006" key="4">
    <source>
        <dbReference type="Google" id="ProtNLM"/>
    </source>
</evidence>
<accession>A0A5J5EV19</accession>
<evidence type="ECO:0000313" key="3">
    <source>
        <dbReference type="Proteomes" id="UP000326924"/>
    </source>
</evidence>
<evidence type="ECO:0000256" key="1">
    <source>
        <dbReference type="SAM" id="SignalP"/>
    </source>
</evidence>
<keyword evidence="1" id="KW-0732">Signal</keyword>